<feature type="domain" description="NIF system FeS cluster assembly NifU N-terminal" evidence="1">
    <location>
        <begin position="2"/>
        <end position="114"/>
    </location>
</feature>
<dbReference type="Gene3D" id="3.90.1010.10">
    <property type="match status" value="1"/>
</dbReference>
<dbReference type="eggNOG" id="COG0822">
    <property type="taxonomic scope" value="Bacteria"/>
</dbReference>
<name>F7YYG5_9THEM</name>
<dbReference type="CDD" id="cd06664">
    <property type="entry name" value="IscU_like"/>
    <property type="match status" value="1"/>
</dbReference>
<dbReference type="HOGENOM" id="CLU_2082855_0_0_0"/>
<accession>F7YYG5</accession>
<dbReference type="OrthoDB" id="46697at2"/>
<dbReference type="InterPro" id="IPR002871">
    <property type="entry name" value="NIF_FeS_clus_asmbl_NifU_N"/>
</dbReference>
<proteinExistence type="predicted"/>
<dbReference type="GO" id="GO:0005506">
    <property type="term" value="F:iron ion binding"/>
    <property type="evidence" value="ECO:0007669"/>
    <property type="project" value="InterPro"/>
</dbReference>
<dbReference type="RefSeq" id="WP_013932209.1">
    <property type="nucleotide sequence ID" value="NC_015707.1"/>
</dbReference>
<dbReference type="STRING" id="688269.Theth_0905"/>
<protein>
    <submittedName>
        <fullName evidence="2">Nitrogen-fixing NifU domain protein</fullName>
    </submittedName>
</protein>
<dbReference type="SUPFAM" id="SSF82649">
    <property type="entry name" value="SufE/NifU"/>
    <property type="match status" value="1"/>
</dbReference>
<dbReference type="PATRIC" id="fig|688269.3.peg.927"/>
<dbReference type="EMBL" id="CP002351">
    <property type="protein sequence ID" value="AEH50989.1"/>
    <property type="molecule type" value="Genomic_DNA"/>
</dbReference>
<dbReference type="GO" id="GO:0016226">
    <property type="term" value="P:iron-sulfur cluster assembly"/>
    <property type="evidence" value="ECO:0007669"/>
    <property type="project" value="InterPro"/>
</dbReference>
<dbReference type="KEGG" id="tta:Theth_0905"/>
<evidence type="ECO:0000313" key="2">
    <source>
        <dbReference type="EMBL" id="AEH50989.1"/>
    </source>
</evidence>
<dbReference type="GO" id="GO:0051536">
    <property type="term" value="F:iron-sulfur cluster binding"/>
    <property type="evidence" value="ECO:0007669"/>
    <property type="project" value="InterPro"/>
</dbReference>
<sequence length="117" mass="13380">MAYSEKFKELFMRPRHCNEIEYTHTAEVVYPEHGDRVRIFIKVEGNLIKDIAFKASGCPRVIAASEAVCRLANGKNLEAINSLEEKDVRNEMEFFDEGYECIKAPLEALKKALLDVN</sequence>
<gene>
    <name evidence="2" type="ORF">Theth_0905</name>
</gene>
<organism evidence="2 3">
    <name type="scientific">Pseudothermotoga thermarum DSM 5069</name>
    <dbReference type="NCBI Taxonomy" id="688269"/>
    <lineage>
        <taxon>Bacteria</taxon>
        <taxon>Thermotogati</taxon>
        <taxon>Thermotogota</taxon>
        <taxon>Thermotogae</taxon>
        <taxon>Thermotogales</taxon>
        <taxon>Thermotogaceae</taxon>
        <taxon>Pseudothermotoga</taxon>
    </lineage>
</organism>
<dbReference type="Pfam" id="PF01592">
    <property type="entry name" value="NifU_N"/>
    <property type="match status" value="1"/>
</dbReference>
<evidence type="ECO:0000259" key="1">
    <source>
        <dbReference type="Pfam" id="PF01592"/>
    </source>
</evidence>
<dbReference type="AlphaFoldDB" id="F7YYG5"/>
<keyword evidence="3" id="KW-1185">Reference proteome</keyword>
<reference evidence="2 3" key="1">
    <citation type="submission" date="2010-11" db="EMBL/GenBank/DDBJ databases">
        <title>The complete genome of Thermotoga thermarum DSM 5069.</title>
        <authorList>
            <consortium name="US DOE Joint Genome Institute (JGI-PGF)"/>
            <person name="Lucas S."/>
            <person name="Copeland A."/>
            <person name="Lapidus A."/>
            <person name="Bruce D."/>
            <person name="Goodwin L."/>
            <person name="Pitluck S."/>
            <person name="Kyrpides N."/>
            <person name="Mavromatis K."/>
            <person name="Ivanova N."/>
            <person name="Zeytun A."/>
            <person name="Brettin T."/>
            <person name="Detter J.C."/>
            <person name="Tapia R."/>
            <person name="Han C."/>
            <person name="Land M."/>
            <person name="Hauser L."/>
            <person name="Markowitz V."/>
            <person name="Cheng J.-F."/>
            <person name="Hugenholtz P."/>
            <person name="Woyke T."/>
            <person name="Wu D."/>
            <person name="Spring S."/>
            <person name="Schroeder M."/>
            <person name="Brambilla E."/>
            <person name="Klenk H.-P."/>
            <person name="Eisen J.A."/>
        </authorList>
    </citation>
    <scope>NUCLEOTIDE SEQUENCE [LARGE SCALE GENOMIC DNA]</scope>
    <source>
        <strain evidence="2 3">DSM 5069</strain>
    </source>
</reference>
<dbReference type="Proteomes" id="UP000006804">
    <property type="component" value="Chromosome"/>
</dbReference>
<evidence type="ECO:0000313" key="3">
    <source>
        <dbReference type="Proteomes" id="UP000006804"/>
    </source>
</evidence>